<dbReference type="InterPro" id="IPR051531">
    <property type="entry name" value="N-acetyltransferase"/>
</dbReference>
<dbReference type="PANTHER" id="PTHR43792">
    <property type="entry name" value="GNAT FAMILY, PUTATIVE (AFU_ORTHOLOGUE AFUA_3G00765)-RELATED-RELATED"/>
    <property type="match status" value="1"/>
</dbReference>
<accession>A0A3S0HVK0</accession>
<reference evidence="2 3" key="1">
    <citation type="submission" date="2018-12" db="EMBL/GenBank/DDBJ databases">
        <authorList>
            <person name="Yang Y."/>
        </authorList>
    </citation>
    <scope>NUCLEOTIDE SEQUENCE [LARGE SCALE GENOMIC DNA]</scope>
    <source>
        <strain evidence="2 3">L-25-5w-1</strain>
    </source>
</reference>
<dbReference type="EMBL" id="RXMA01000018">
    <property type="protein sequence ID" value="RTR17584.1"/>
    <property type="molecule type" value="Genomic_DNA"/>
</dbReference>
<evidence type="ECO:0000313" key="3">
    <source>
        <dbReference type="Proteomes" id="UP000277007"/>
    </source>
</evidence>
<gene>
    <name evidence="2" type="ORF">EJ903_17405</name>
</gene>
<evidence type="ECO:0000259" key="1">
    <source>
        <dbReference type="PROSITE" id="PS51186"/>
    </source>
</evidence>
<dbReference type="PROSITE" id="PS51186">
    <property type="entry name" value="GNAT"/>
    <property type="match status" value="1"/>
</dbReference>
<dbReference type="Proteomes" id="UP000277007">
    <property type="component" value="Unassembled WGS sequence"/>
</dbReference>
<dbReference type="OrthoDB" id="6293260at2"/>
<dbReference type="PANTHER" id="PTHR43792:SF1">
    <property type="entry name" value="N-ACETYLTRANSFERASE DOMAIN-CONTAINING PROTEIN"/>
    <property type="match status" value="1"/>
</dbReference>
<protein>
    <submittedName>
        <fullName evidence="2">N-acetyltransferase</fullName>
    </submittedName>
</protein>
<dbReference type="Gene3D" id="3.40.630.30">
    <property type="match status" value="1"/>
</dbReference>
<keyword evidence="2" id="KW-0808">Transferase</keyword>
<organism evidence="2 3">
    <name type="scientific">Azospirillum griseum</name>
    <dbReference type="NCBI Taxonomy" id="2496639"/>
    <lineage>
        <taxon>Bacteria</taxon>
        <taxon>Pseudomonadati</taxon>
        <taxon>Pseudomonadota</taxon>
        <taxon>Alphaproteobacteria</taxon>
        <taxon>Rhodospirillales</taxon>
        <taxon>Azospirillaceae</taxon>
        <taxon>Azospirillum</taxon>
    </lineage>
</organism>
<name>A0A3S0HVK0_9PROT</name>
<dbReference type="SUPFAM" id="SSF55729">
    <property type="entry name" value="Acyl-CoA N-acyltransferases (Nat)"/>
    <property type="match status" value="1"/>
</dbReference>
<keyword evidence="3" id="KW-1185">Reference proteome</keyword>
<dbReference type="InterPro" id="IPR016181">
    <property type="entry name" value="Acyl_CoA_acyltransferase"/>
</dbReference>
<sequence>MVLTGSRLRLRPWCQSDLDPFAAMSADPAVMRHLLPLPDRAACAAVIERFERHRNEHGFTFWAIEVPGLCPFIGFAGLLRVGFEAPFTPAVEIGWRLASAHWGQGYATEAANLALRHGFEDHGLRQIVALTVPDNSRSRRVMQRLGMRHDPRDDFDHPRVPDGHPLKRHVLYRLDRADYSTTA</sequence>
<dbReference type="RefSeq" id="WP_126617790.1">
    <property type="nucleotide sequence ID" value="NZ_JBHUCY010000025.1"/>
</dbReference>
<comment type="caution">
    <text evidence="2">The sequence shown here is derived from an EMBL/GenBank/DDBJ whole genome shotgun (WGS) entry which is preliminary data.</text>
</comment>
<feature type="domain" description="N-acetyltransferase" evidence="1">
    <location>
        <begin position="8"/>
        <end position="177"/>
    </location>
</feature>
<dbReference type="AlphaFoldDB" id="A0A3S0HVK0"/>
<dbReference type="InterPro" id="IPR000182">
    <property type="entry name" value="GNAT_dom"/>
</dbReference>
<dbReference type="Pfam" id="PF13302">
    <property type="entry name" value="Acetyltransf_3"/>
    <property type="match status" value="1"/>
</dbReference>
<proteinExistence type="predicted"/>
<dbReference type="GO" id="GO:0016747">
    <property type="term" value="F:acyltransferase activity, transferring groups other than amino-acyl groups"/>
    <property type="evidence" value="ECO:0007669"/>
    <property type="project" value="InterPro"/>
</dbReference>
<evidence type="ECO:0000313" key="2">
    <source>
        <dbReference type="EMBL" id="RTR17584.1"/>
    </source>
</evidence>